<feature type="region of interest" description="Disordered" evidence="3">
    <location>
        <begin position="22"/>
        <end position="54"/>
    </location>
</feature>
<sequence length="306" mass="33074">MPSFLASLLAITLVAPAAVQQQPTTPATTAPQAAPQSTDPGATSRPPLPEAANPALPTLFLVGDSTVRNGDATGKGGQWGWGEPLHSFFDPAKINVVNRAIGGRSSRTYITEGRWQEVLDRLKPGDFILLQFGHNDSGPLDDTARARGTLKGVGDESKEIDNPITHKHETVHTYGWYMDEYVREGRAKGATVIVCSLIPRKIWDSDGHVHRNSGEDYGGWAQQIAAREHVPFIDLNEIIGREYDNLGQAAVEPLFADPHTHTSLAGAEMNARAVITGLKMLHPDPLAKFFSPAAADVPDHMEAVKN</sequence>
<protein>
    <submittedName>
        <fullName evidence="6">Rhamnogalacturonan acetylesterase</fullName>
    </submittedName>
</protein>
<dbReference type="CDD" id="cd01821">
    <property type="entry name" value="Rhamnogalacturan_acetylesterase_like"/>
    <property type="match status" value="1"/>
</dbReference>
<dbReference type="Proteomes" id="UP001634747">
    <property type="component" value="Unassembled WGS sequence"/>
</dbReference>
<dbReference type="InterPro" id="IPR013830">
    <property type="entry name" value="SGNH_hydro"/>
</dbReference>
<keyword evidence="4" id="KW-0732">Signal</keyword>
<accession>A0ABW9KNG8</accession>
<dbReference type="Gene3D" id="3.40.50.1110">
    <property type="entry name" value="SGNH hydrolase"/>
    <property type="match status" value="1"/>
</dbReference>
<dbReference type="SUPFAM" id="SSF52266">
    <property type="entry name" value="SGNH hydrolase"/>
    <property type="match status" value="1"/>
</dbReference>
<proteinExistence type="inferred from homology"/>
<evidence type="ECO:0000313" key="6">
    <source>
        <dbReference type="EMBL" id="MFN2977346.1"/>
    </source>
</evidence>
<dbReference type="EMBL" id="JBJYXY010000001">
    <property type="protein sequence ID" value="MFN2977346.1"/>
    <property type="molecule type" value="Genomic_DNA"/>
</dbReference>
<comment type="similarity">
    <text evidence="1">Belongs to the 'GDSL' lipolytic enzyme family.</text>
</comment>
<gene>
    <name evidence="6" type="ORF">ACK2TP_16365</name>
</gene>
<evidence type="ECO:0000256" key="4">
    <source>
        <dbReference type="SAM" id="SignalP"/>
    </source>
</evidence>
<evidence type="ECO:0000259" key="5">
    <source>
        <dbReference type="Pfam" id="PF13472"/>
    </source>
</evidence>
<evidence type="ECO:0000256" key="1">
    <source>
        <dbReference type="ARBA" id="ARBA00008668"/>
    </source>
</evidence>
<feature type="compositionally biased region" description="Low complexity" evidence="3">
    <location>
        <begin position="22"/>
        <end position="36"/>
    </location>
</feature>
<comment type="caution">
    <text evidence="6">The sequence shown here is derived from an EMBL/GenBank/DDBJ whole genome shotgun (WGS) entry which is preliminary data.</text>
</comment>
<dbReference type="InterPro" id="IPR036514">
    <property type="entry name" value="SGNH_hydro_sf"/>
</dbReference>
<keyword evidence="7" id="KW-1185">Reference proteome</keyword>
<dbReference type="InterPro" id="IPR037459">
    <property type="entry name" value="RhgT-like"/>
</dbReference>
<feature type="signal peptide" evidence="4">
    <location>
        <begin position="1"/>
        <end position="17"/>
    </location>
</feature>
<dbReference type="PANTHER" id="PTHR43695">
    <property type="entry name" value="PUTATIVE (AFU_ORTHOLOGUE AFUA_2G17250)-RELATED"/>
    <property type="match status" value="1"/>
</dbReference>
<dbReference type="RefSeq" id="WP_263414487.1">
    <property type="nucleotide sequence ID" value="NZ_BAABBH010000001.1"/>
</dbReference>
<dbReference type="Pfam" id="PF13472">
    <property type="entry name" value="Lipase_GDSL_2"/>
    <property type="match status" value="1"/>
</dbReference>
<feature type="chain" id="PRO_5045656768" evidence="4">
    <location>
        <begin position="18"/>
        <end position="306"/>
    </location>
</feature>
<feature type="domain" description="SGNH hydrolase-type esterase" evidence="5">
    <location>
        <begin position="62"/>
        <end position="267"/>
    </location>
</feature>
<evidence type="ECO:0000313" key="7">
    <source>
        <dbReference type="Proteomes" id="UP001634747"/>
    </source>
</evidence>
<reference evidence="6 7" key="1">
    <citation type="submission" date="2024-12" db="EMBL/GenBank/DDBJ databases">
        <authorList>
            <person name="Lee Y."/>
        </authorList>
    </citation>
    <scope>NUCLEOTIDE SEQUENCE [LARGE SCALE GENOMIC DNA]</scope>
    <source>
        <strain evidence="6 7">03SUJ4</strain>
    </source>
</reference>
<dbReference type="PANTHER" id="PTHR43695:SF1">
    <property type="entry name" value="RHAMNOGALACTURONAN ACETYLESTERASE"/>
    <property type="match status" value="1"/>
</dbReference>
<evidence type="ECO:0000256" key="2">
    <source>
        <dbReference type="ARBA" id="ARBA00022801"/>
    </source>
</evidence>
<keyword evidence="2" id="KW-0378">Hydrolase</keyword>
<name>A0ABW9KNG8_9BACT</name>
<evidence type="ECO:0000256" key="3">
    <source>
        <dbReference type="SAM" id="MobiDB-lite"/>
    </source>
</evidence>
<organism evidence="6 7">
    <name type="scientific">Terriglobus aquaticus</name>
    <dbReference type="NCBI Taxonomy" id="940139"/>
    <lineage>
        <taxon>Bacteria</taxon>
        <taxon>Pseudomonadati</taxon>
        <taxon>Acidobacteriota</taxon>
        <taxon>Terriglobia</taxon>
        <taxon>Terriglobales</taxon>
        <taxon>Acidobacteriaceae</taxon>
        <taxon>Terriglobus</taxon>
    </lineage>
</organism>